<name>A0A6M1S6S5_9HYPH</name>
<dbReference type="AlphaFoldDB" id="A0A6M1S6S5"/>
<organism evidence="1 2">
    <name type="scientific">Rhizobium daejeonense</name>
    <dbReference type="NCBI Taxonomy" id="240521"/>
    <lineage>
        <taxon>Bacteria</taxon>
        <taxon>Pseudomonadati</taxon>
        <taxon>Pseudomonadota</taxon>
        <taxon>Alphaproteobacteria</taxon>
        <taxon>Hyphomicrobiales</taxon>
        <taxon>Rhizobiaceae</taxon>
        <taxon>Rhizobium/Agrobacterium group</taxon>
        <taxon>Rhizobium</taxon>
    </lineage>
</organism>
<dbReference type="EMBL" id="JAAKZH010000003">
    <property type="protein sequence ID" value="NGO64078.1"/>
    <property type="molecule type" value="Genomic_DNA"/>
</dbReference>
<comment type="caution">
    <text evidence="1">The sequence shown here is derived from an EMBL/GenBank/DDBJ whole genome shotgun (WGS) entry which is preliminary data.</text>
</comment>
<dbReference type="PANTHER" id="PTHR37816">
    <property type="entry name" value="YALI0E33011P"/>
    <property type="match status" value="1"/>
</dbReference>
<evidence type="ECO:0000313" key="1">
    <source>
        <dbReference type="EMBL" id="NGO64078.1"/>
    </source>
</evidence>
<dbReference type="Gene3D" id="3.40.50.300">
    <property type="entry name" value="P-loop containing nucleotide triphosphate hydrolases"/>
    <property type="match status" value="1"/>
</dbReference>
<evidence type="ECO:0000313" key="2">
    <source>
        <dbReference type="Proteomes" id="UP000477849"/>
    </source>
</evidence>
<dbReference type="PANTHER" id="PTHR37816:SF3">
    <property type="entry name" value="MODULATES DNA TOPOLOGY"/>
    <property type="match status" value="1"/>
</dbReference>
<gene>
    <name evidence="1" type="ORF">G6N76_10365</name>
</gene>
<sequence length="205" mass="23005">MSERPSCFGASPMPVRYIDVETAARLLPGCRRLLVLGCSGSGKSTLSRKLGELLDLPHISMDREVFWLPGWQQRPREEAVKRIVEIAATSRWIMDGTSPGTLPIRLPRADIVIWMRPPRLVSLYGVLSRGIRYRGRSRPEMADGCPERVTLEFLRYVWNFERHSAPQVDAQLAAFSGEVSVLTLRSHAASERLLVSMGERAFVSG</sequence>
<protein>
    <submittedName>
        <fullName evidence="1">AAA family ATPase</fullName>
    </submittedName>
</protein>
<reference evidence="1 2" key="1">
    <citation type="submission" date="2020-02" db="EMBL/GenBank/DDBJ databases">
        <title>Genome sequence of the type strain CCBAU10050 of Rhizobium daejeonense.</title>
        <authorList>
            <person name="Gao J."/>
            <person name="Sun J."/>
        </authorList>
    </citation>
    <scope>NUCLEOTIDE SEQUENCE [LARGE SCALE GENOMIC DNA]</scope>
    <source>
        <strain evidence="1 2">CCBAU10050</strain>
    </source>
</reference>
<dbReference type="SUPFAM" id="SSF52540">
    <property type="entry name" value="P-loop containing nucleoside triphosphate hydrolases"/>
    <property type="match status" value="1"/>
</dbReference>
<keyword evidence="2" id="KW-1185">Reference proteome</keyword>
<dbReference type="InterPro" id="IPR027417">
    <property type="entry name" value="P-loop_NTPase"/>
</dbReference>
<proteinExistence type="predicted"/>
<dbReference type="InterPro" id="IPR052922">
    <property type="entry name" value="Cytidylate_Kinase-2"/>
</dbReference>
<dbReference type="Proteomes" id="UP000477849">
    <property type="component" value="Unassembled WGS sequence"/>
</dbReference>
<accession>A0A6M1S6S5</accession>